<dbReference type="OrthoDB" id="2758557at2759"/>
<accession>A0A371CHM2</accession>
<protein>
    <submittedName>
        <fullName evidence="1">Uncharacterized protein</fullName>
    </submittedName>
</protein>
<dbReference type="EMBL" id="KZ857648">
    <property type="protein sequence ID" value="RDX39785.1"/>
    <property type="molecule type" value="Genomic_DNA"/>
</dbReference>
<sequence length="111" mass="13062">MDPILLKSKQYEVFESLFNVAGRAHMKITYADLIKAMESAGFKFRWDKRGRFDPPATMGTDSVYIFRVTHDNLGKHIEPTKQDEVKRLLHEKYRLNLSSFELWRAIVWTLA</sequence>
<dbReference type="AlphaFoldDB" id="A0A371CHM2"/>
<evidence type="ECO:0000313" key="2">
    <source>
        <dbReference type="Proteomes" id="UP000256964"/>
    </source>
</evidence>
<proteinExistence type="predicted"/>
<name>A0A371CHM2_9APHY</name>
<evidence type="ECO:0000313" key="1">
    <source>
        <dbReference type="EMBL" id="RDX39785.1"/>
    </source>
</evidence>
<organism evidence="1 2">
    <name type="scientific">Lentinus brumalis</name>
    <dbReference type="NCBI Taxonomy" id="2498619"/>
    <lineage>
        <taxon>Eukaryota</taxon>
        <taxon>Fungi</taxon>
        <taxon>Dikarya</taxon>
        <taxon>Basidiomycota</taxon>
        <taxon>Agaricomycotina</taxon>
        <taxon>Agaricomycetes</taxon>
        <taxon>Polyporales</taxon>
        <taxon>Polyporaceae</taxon>
        <taxon>Lentinus</taxon>
    </lineage>
</organism>
<reference evidence="1 2" key="1">
    <citation type="journal article" date="2018" name="Biotechnol. Biofuels">
        <title>Integrative visual omics of the white-rot fungus Polyporus brumalis exposes the biotechnological potential of its oxidative enzymes for delignifying raw plant biomass.</title>
        <authorList>
            <person name="Miyauchi S."/>
            <person name="Rancon A."/>
            <person name="Drula E."/>
            <person name="Hage H."/>
            <person name="Chaduli D."/>
            <person name="Favel A."/>
            <person name="Grisel S."/>
            <person name="Henrissat B."/>
            <person name="Herpoel-Gimbert I."/>
            <person name="Ruiz-Duenas F.J."/>
            <person name="Chevret D."/>
            <person name="Hainaut M."/>
            <person name="Lin J."/>
            <person name="Wang M."/>
            <person name="Pangilinan J."/>
            <person name="Lipzen A."/>
            <person name="Lesage-Meessen L."/>
            <person name="Navarro D."/>
            <person name="Riley R."/>
            <person name="Grigoriev I.V."/>
            <person name="Zhou S."/>
            <person name="Raouche S."/>
            <person name="Rosso M.N."/>
        </authorList>
    </citation>
    <scope>NUCLEOTIDE SEQUENCE [LARGE SCALE GENOMIC DNA]</scope>
    <source>
        <strain evidence="1 2">BRFM 1820</strain>
    </source>
</reference>
<dbReference type="Proteomes" id="UP000256964">
    <property type="component" value="Unassembled WGS sequence"/>
</dbReference>
<gene>
    <name evidence="1" type="ORF">OH76DRAFT_1490836</name>
</gene>
<keyword evidence="2" id="KW-1185">Reference proteome</keyword>